<keyword evidence="2" id="KW-1185">Reference proteome</keyword>
<name>A0A151NBG2_ALLMI</name>
<protein>
    <submittedName>
        <fullName evidence="1">Uncharacterized protein</fullName>
    </submittedName>
</protein>
<dbReference type="EMBL" id="AKHW03003585">
    <property type="protein sequence ID" value="KYO34142.1"/>
    <property type="molecule type" value="Genomic_DNA"/>
</dbReference>
<evidence type="ECO:0000313" key="2">
    <source>
        <dbReference type="Proteomes" id="UP000050525"/>
    </source>
</evidence>
<organism evidence="1 2">
    <name type="scientific">Alligator mississippiensis</name>
    <name type="common">American alligator</name>
    <dbReference type="NCBI Taxonomy" id="8496"/>
    <lineage>
        <taxon>Eukaryota</taxon>
        <taxon>Metazoa</taxon>
        <taxon>Chordata</taxon>
        <taxon>Craniata</taxon>
        <taxon>Vertebrata</taxon>
        <taxon>Euteleostomi</taxon>
        <taxon>Archelosauria</taxon>
        <taxon>Archosauria</taxon>
        <taxon>Crocodylia</taxon>
        <taxon>Alligatoridae</taxon>
        <taxon>Alligatorinae</taxon>
        <taxon>Alligator</taxon>
    </lineage>
</organism>
<accession>A0A151NBG2</accession>
<proteinExistence type="predicted"/>
<evidence type="ECO:0000313" key="1">
    <source>
        <dbReference type="EMBL" id="KYO34142.1"/>
    </source>
</evidence>
<comment type="caution">
    <text evidence="1">The sequence shown here is derived from an EMBL/GenBank/DDBJ whole genome shotgun (WGS) entry which is preliminary data.</text>
</comment>
<dbReference type="AlphaFoldDB" id="A0A151NBG2"/>
<gene>
    <name evidence="1" type="ORF">Y1Q_0018532</name>
</gene>
<reference evidence="1 2" key="1">
    <citation type="journal article" date="2012" name="Genome Biol.">
        <title>Sequencing three crocodilian genomes to illuminate the evolution of archosaurs and amniotes.</title>
        <authorList>
            <person name="St John J.A."/>
            <person name="Braun E.L."/>
            <person name="Isberg S.R."/>
            <person name="Miles L.G."/>
            <person name="Chong A.Y."/>
            <person name="Gongora J."/>
            <person name="Dalzell P."/>
            <person name="Moran C."/>
            <person name="Bed'hom B."/>
            <person name="Abzhanov A."/>
            <person name="Burgess S.C."/>
            <person name="Cooksey A.M."/>
            <person name="Castoe T.A."/>
            <person name="Crawford N.G."/>
            <person name="Densmore L.D."/>
            <person name="Drew J.C."/>
            <person name="Edwards S.V."/>
            <person name="Faircloth B.C."/>
            <person name="Fujita M.K."/>
            <person name="Greenwold M.J."/>
            <person name="Hoffmann F.G."/>
            <person name="Howard J.M."/>
            <person name="Iguchi T."/>
            <person name="Janes D.E."/>
            <person name="Khan S.Y."/>
            <person name="Kohno S."/>
            <person name="de Koning A.J."/>
            <person name="Lance S.L."/>
            <person name="McCarthy F.M."/>
            <person name="McCormack J.E."/>
            <person name="Merchant M.E."/>
            <person name="Peterson D.G."/>
            <person name="Pollock D.D."/>
            <person name="Pourmand N."/>
            <person name="Raney B.J."/>
            <person name="Roessler K.A."/>
            <person name="Sanford J.R."/>
            <person name="Sawyer R.H."/>
            <person name="Schmidt C.J."/>
            <person name="Triplett E.W."/>
            <person name="Tuberville T.D."/>
            <person name="Venegas-Anaya M."/>
            <person name="Howard J.T."/>
            <person name="Jarvis E.D."/>
            <person name="Guillette L.J.Jr."/>
            <person name="Glenn T.C."/>
            <person name="Green R.E."/>
            <person name="Ray D.A."/>
        </authorList>
    </citation>
    <scope>NUCLEOTIDE SEQUENCE [LARGE SCALE GENOMIC DNA]</scope>
    <source>
        <strain evidence="1">KSC_2009_1</strain>
    </source>
</reference>
<dbReference type="Proteomes" id="UP000050525">
    <property type="component" value="Unassembled WGS sequence"/>
</dbReference>
<sequence length="108" mass="11641">MIGSAPPQQARLVPLCKEPALPPGPGAALSWARSLLLEPKPPSLYLREKASALVSSFPRRCSAEKSYSCQLNAHLVNQLLSVCVECSHLNGAHRKDSCCTSRGYNPGR</sequence>